<proteinExistence type="inferred from homology"/>
<evidence type="ECO:0000256" key="9">
    <source>
        <dbReference type="ARBA" id="ARBA00023136"/>
    </source>
</evidence>
<dbReference type="NCBIfam" id="TIGR01473">
    <property type="entry name" value="cyoE_ctaB"/>
    <property type="match status" value="1"/>
</dbReference>
<dbReference type="Proteomes" id="UP001497600">
    <property type="component" value="Chromosome D"/>
</dbReference>
<reference evidence="14 15" key="1">
    <citation type="submission" date="2024-01" db="EMBL/GenBank/DDBJ databases">
        <authorList>
            <consortium name="Genoscope - CEA"/>
            <person name="William W."/>
        </authorList>
    </citation>
    <scope>NUCLEOTIDE SEQUENCE [LARGE SCALE GENOMIC DNA]</scope>
    <source>
        <strain evidence="14 15">29B2s-10</strain>
    </source>
</reference>
<dbReference type="EC" id="2.5.1.-" evidence="11"/>
<accession>A0ABP0EAD4</accession>
<keyword evidence="8 11" id="KW-0350">Heme biosynthesis</keyword>
<comment type="similarity">
    <text evidence="11">Belongs to the ubiA prenyltransferase family.</text>
</comment>
<dbReference type="PANTHER" id="PTHR43448:SF2">
    <property type="entry name" value="PROTOHEME IX FARNESYLTRANSFERASE, MITOCHONDRIAL"/>
    <property type="match status" value="1"/>
</dbReference>
<evidence type="ECO:0000256" key="1">
    <source>
        <dbReference type="ARBA" id="ARBA00004225"/>
    </source>
</evidence>
<keyword evidence="7 11" id="KW-0496">Mitochondrion</keyword>
<evidence type="ECO:0000256" key="5">
    <source>
        <dbReference type="ARBA" id="ARBA00022946"/>
    </source>
</evidence>
<keyword evidence="3 11" id="KW-0808">Transferase</keyword>
<dbReference type="InterPro" id="IPR006369">
    <property type="entry name" value="Protohaem_IX_farnesylTrfase"/>
</dbReference>
<dbReference type="CDD" id="cd13957">
    <property type="entry name" value="PT_UbiA_Cox10"/>
    <property type="match status" value="1"/>
</dbReference>
<evidence type="ECO:0000256" key="11">
    <source>
        <dbReference type="PIRNR" id="PIRNR001773"/>
    </source>
</evidence>
<gene>
    <name evidence="14" type="primary">COX10</name>
    <name evidence="14" type="ORF">CAAN4_D03510</name>
</gene>
<evidence type="ECO:0000256" key="3">
    <source>
        <dbReference type="ARBA" id="ARBA00022679"/>
    </source>
</evidence>
<dbReference type="PIRSF" id="PIRSF001773">
    <property type="entry name" value="COX10"/>
    <property type="match status" value="1"/>
</dbReference>
<evidence type="ECO:0000256" key="4">
    <source>
        <dbReference type="ARBA" id="ARBA00022692"/>
    </source>
</evidence>
<evidence type="ECO:0000256" key="2">
    <source>
        <dbReference type="ARBA" id="ARBA00016335"/>
    </source>
</evidence>
<feature type="compositionally biased region" description="Polar residues" evidence="12">
    <location>
        <begin position="84"/>
        <end position="103"/>
    </location>
</feature>
<feature type="transmembrane region" description="Helical" evidence="13">
    <location>
        <begin position="411"/>
        <end position="429"/>
    </location>
</feature>
<feature type="transmembrane region" description="Helical" evidence="13">
    <location>
        <begin position="241"/>
        <end position="258"/>
    </location>
</feature>
<organism evidence="14 15">
    <name type="scientific">[Candida] anglica</name>
    <dbReference type="NCBI Taxonomy" id="148631"/>
    <lineage>
        <taxon>Eukaryota</taxon>
        <taxon>Fungi</taxon>
        <taxon>Dikarya</taxon>
        <taxon>Ascomycota</taxon>
        <taxon>Saccharomycotina</taxon>
        <taxon>Pichiomycetes</taxon>
        <taxon>Debaryomycetaceae</taxon>
        <taxon>Kurtzmaniella</taxon>
    </lineage>
</organism>
<keyword evidence="4 13" id="KW-0812">Transmembrane</keyword>
<feature type="transmembrane region" description="Helical" evidence="13">
    <location>
        <begin position="292"/>
        <end position="312"/>
    </location>
</feature>
<evidence type="ECO:0000256" key="10">
    <source>
        <dbReference type="ARBA" id="ARBA00030253"/>
    </source>
</evidence>
<evidence type="ECO:0000256" key="8">
    <source>
        <dbReference type="ARBA" id="ARBA00023133"/>
    </source>
</evidence>
<dbReference type="InterPro" id="IPR000537">
    <property type="entry name" value="UbiA_prenyltransferase"/>
</dbReference>
<evidence type="ECO:0000313" key="15">
    <source>
        <dbReference type="Proteomes" id="UP001497600"/>
    </source>
</evidence>
<feature type="transmembrane region" description="Helical" evidence="13">
    <location>
        <begin position="340"/>
        <end position="359"/>
    </location>
</feature>
<dbReference type="PANTHER" id="PTHR43448">
    <property type="entry name" value="PROTOHEME IX FARNESYLTRANSFERASE, MITOCHONDRIAL"/>
    <property type="match status" value="1"/>
</dbReference>
<dbReference type="InterPro" id="IPR016315">
    <property type="entry name" value="Protohaem_IX_farnesylTrfase_mt"/>
</dbReference>
<evidence type="ECO:0000313" key="14">
    <source>
        <dbReference type="EMBL" id="CAK7903213.1"/>
    </source>
</evidence>
<evidence type="ECO:0000256" key="12">
    <source>
        <dbReference type="SAM" id="MobiDB-lite"/>
    </source>
</evidence>
<feature type="transmembrane region" description="Helical" evidence="13">
    <location>
        <begin position="265"/>
        <end position="286"/>
    </location>
</feature>
<feature type="region of interest" description="Disordered" evidence="12">
    <location>
        <begin position="74"/>
        <end position="108"/>
    </location>
</feature>
<dbReference type="PROSITE" id="PS00943">
    <property type="entry name" value="UBIA"/>
    <property type="match status" value="1"/>
</dbReference>
<keyword evidence="9 11" id="KW-0472">Membrane</keyword>
<dbReference type="EMBL" id="OZ004256">
    <property type="protein sequence ID" value="CAK7903213.1"/>
    <property type="molecule type" value="Genomic_DNA"/>
</dbReference>
<name>A0ABP0EAD4_9ASCO</name>
<sequence length="455" mass="50620">MISSRLAISRFNSAANFNFFFTNTKRKLVIEQNFIANQYLTLRYRRSVGPARSGECSDTLLQNVATKVLNCQDKDESSIPEMSASGTGDSKDATTNTTSQNSGPHDHVPFKVKQKIKAEKCTDLGSDQNRSDLKAMMAPYLKLTKPRLTMLVTLSSICSYALSPYTVALPELIFLLVGTSLSSGAANAINMAREPEFDKQMARTSTRPVVTGLVTPAQAYKFAAISGTLGCGLLYVGVNPVVATLGLLNIVLYSWIYTSLKRKHIINTWVGALVGAIPPLMGWAVSSPLTHPGAWCLAALLYAWQFPHFNALSHNIADQYKKAGYVMTAAENPKLNARVALRYSILMFPLCFGLTYFGVTDWVFPIDSAVTNAWMTYWAYKFWAQQRENYSGVKGHPTANGLNLANIYAKKLFWCSVWQLPVVLILAMLHKKGQWDRLLTYMGFSDHKTQYHQLE</sequence>
<keyword evidence="15" id="KW-1185">Reference proteome</keyword>
<dbReference type="Pfam" id="PF01040">
    <property type="entry name" value="UbiA"/>
    <property type="match status" value="1"/>
</dbReference>
<keyword evidence="6 13" id="KW-1133">Transmembrane helix</keyword>
<comment type="function">
    <text evidence="11">Converts protoheme IX and farnesyl diphosphate to heme O.</text>
</comment>
<dbReference type="HAMAP" id="MF_00154">
    <property type="entry name" value="CyoE_CtaB"/>
    <property type="match status" value="1"/>
</dbReference>
<comment type="subcellular location">
    <subcellularLocation>
        <location evidence="1">Mitochondrion membrane</location>
        <topology evidence="1">Multi-pass membrane protein</topology>
    </subcellularLocation>
</comment>
<dbReference type="Gene3D" id="1.10.357.140">
    <property type="entry name" value="UbiA prenyltransferase"/>
    <property type="match status" value="1"/>
</dbReference>
<dbReference type="InterPro" id="IPR030470">
    <property type="entry name" value="UbiA_prenylTrfase_CS"/>
</dbReference>
<evidence type="ECO:0000256" key="7">
    <source>
        <dbReference type="ARBA" id="ARBA00023128"/>
    </source>
</evidence>
<protein>
    <recommendedName>
        <fullName evidence="2 11">Protoheme IX farnesyltransferase, mitochondrial</fullName>
        <ecNumber evidence="11">2.5.1.-</ecNumber>
    </recommendedName>
    <alternativeName>
        <fullName evidence="10 11">Heme O synthase</fullName>
    </alternativeName>
</protein>
<evidence type="ECO:0000256" key="6">
    <source>
        <dbReference type="ARBA" id="ARBA00022989"/>
    </source>
</evidence>
<evidence type="ECO:0000256" key="13">
    <source>
        <dbReference type="SAM" id="Phobius"/>
    </source>
</evidence>
<keyword evidence="5" id="KW-0809">Transit peptide</keyword>
<dbReference type="InterPro" id="IPR044878">
    <property type="entry name" value="UbiA_sf"/>
</dbReference>